<dbReference type="Gene3D" id="3.40.50.1820">
    <property type="entry name" value="alpha/beta hydrolase"/>
    <property type="match status" value="1"/>
</dbReference>
<dbReference type="InterPro" id="IPR050471">
    <property type="entry name" value="AB_hydrolase"/>
</dbReference>
<proteinExistence type="predicted"/>
<evidence type="ECO:0000313" key="3">
    <source>
        <dbReference type="Proteomes" id="UP000235649"/>
    </source>
</evidence>
<name>A0A2N7AWB7_9LACO</name>
<evidence type="ECO:0000313" key="2">
    <source>
        <dbReference type="EMBL" id="PMD73041.1"/>
    </source>
</evidence>
<dbReference type="PANTHER" id="PTHR43433">
    <property type="entry name" value="HYDROLASE, ALPHA/BETA FOLD FAMILY PROTEIN"/>
    <property type="match status" value="1"/>
</dbReference>
<dbReference type="EMBL" id="NIPR01000005">
    <property type="protein sequence ID" value="PMD73041.1"/>
    <property type="molecule type" value="Genomic_DNA"/>
</dbReference>
<dbReference type="Pfam" id="PF00561">
    <property type="entry name" value="Abhydrolase_1"/>
    <property type="match status" value="1"/>
</dbReference>
<evidence type="ECO:0000259" key="1">
    <source>
        <dbReference type="Pfam" id="PF00561"/>
    </source>
</evidence>
<dbReference type="InterPro" id="IPR000073">
    <property type="entry name" value="AB_hydrolase_1"/>
</dbReference>
<dbReference type="PANTHER" id="PTHR43433:SF5">
    <property type="entry name" value="AB HYDROLASE-1 DOMAIN-CONTAINING PROTEIN"/>
    <property type="match status" value="1"/>
</dbReference>
<dbReference type="GO" id="GO:0004806">
    <property type="term" value="F:triacylglycerol lipase activity"/>
    <property type="evidence" value="ECO:0007669"/>
    <property type="project" value="TreeGrafter"/>
</dbReference>
<dbReference type="SUPFAM" id="SSF53474">
    <property type="entry name" value="alpha/beta-Hydrolases"/>
    <property type="match status" value="1"/>
</dbReference>
<keyword evidence="2" id="KW-0378">Hydrolase</keyword>
<accession>A0A2N7AWB7</accession>
<protein>
    <submittedName>
        <fullName evidence="2">Alpha/beta hydrolase</fullName>
    </submittedName>
</protein>
<feature type="domain" description="AB hydrolase-1" evidence="1">
    <location>
        <begin position="20"/>
        <end position="129"/>
    </location>
</feature>
<dbReference type="InterPro" id="IPR029058">
    <property type="entry name" value="AB_hydrolase_fold"/>
</dbReference>
<dbReference type="OrthoDB" id="9805423at2"/>
<organism evidence="2 3">
    <name type="scientific">Companilactobacillus nuruki</name>
    <dbReference type="NCBI Taxonomy" id="1993540"/>
    <lineage>
        <taxon>Bacteria</taxon>
        <taxon>Bacillati</taxon>
        <taxon>Bacillota</taxon>
        <taxon>Bacilli</taxon>
        <taxon>Lactobacillales</taxon>
        <taxon>Lactobacillaceae</taxon>
        <taxon>Companilactobacillus</taxon>
    </lineage>
</organism>
<dbReference type="RefSeq" id="WP_102195373.1">
    <property type="nucleotide sequence ID" value="NZ_NIPR01000005.1"/>
</dbReference>
<dbReference type="GO" id="GO:0046503">
    <property type="term" value="P:glycerolipid catabolic process"/>
    <property type="evidence" value="ECO:0007669"/>
    <property type="project" value="TreeGrafter"/>
</dbReference>
<gene>
    <name evidence="2" type="ORF">CBP76_02600</name>
</gene>
<dbReference type="Proteomes" id="UP000235649">
    <property type="component" value="Unassembled WGS sequence"/>
</dbReference>
<keyword evidence="3" id="KW-1185">Reference proteome</keyword>
<dbReference type="AlphaFoldDB" id="A0A2N7AWB7"/>
<comment type="caution">
    <text evidence="2">The sequence shown here is derived from an EMBL/GenBank/DDBJ whole genome shotgun (WGS) entry which is preliminary data.</text>
</comment>
<sequence>MSFVEVQGAKLHVEKVGSGPVLIVVPGANGTGDIFLNIAKYLQDRYTVIMFDRRGYGDTVMDSSLPDGAADYMNNYRLMTDAKDVISLANKFSPKEPVFLMGSSSGSIVAAEAFVQAPDKFKKVALHECPTSTVIDQETARNKNIEIVEAALKGDVLSARQEFAEAMHIQPLDAKMMGMTNDPDAPRPDKKRVAGMMYWFKYEILQYTGQPIDWDIFKQNRDKVILLNGTDSVGSTPQLVNQAISEKLNVPITIIPGGHLGYAQKPEGFAETLAAVLDQR</sequence>
<reference evidence="2 3" key="1">
    <citation type="submission" date="2017-05" db="EMBL/GenBank/DDBJ databases">
        <title>Lactobacillus nurukis nov., sp. nov., isolated from nuruk.</title>
        <authorList>
            <person name="Kim S.-J."/>
        </authorList>
    </citation>
    <scope>NUCLEOTIDE SEQUENCE [LARGE SCALE GENOMIC DNA]</scope>
    <source>
        <strain evidence="2 3">SYF10-1a</strain>
    </source>
</reference>